<protein>
    <recommendedName>
        <fullName evidence="3">DUF3626 domain-containing protein</fullName>
    </recommendedName>
</protein>
<sequence>MDTGGRGEGAGVSWQRALAYVSQRASGPPVDPGLAVTVHFHPDRLVGGVPLLRHLVNDGVYRSQFETRTGNGGLTAHPGGDRWRWEHRMFGGAYDDAPPAERPKYGSLNHHRRPSGGSVRFGSAYLCLARDVLRRTTFCYPDSVTEPSDFGTADHLGLIAVAEADARGGEVDVLDDHIEAHVHGPLRLDRDVDALVLDPAYRGTEVEAAALALPFPMRWHHGFRLHVDVLAAHAAYRGAEIVRVAREIAEGGLLDARVIGDAVRAGRHDPQDLKRVWHCTARFGHTWPRR</sequence>
<gene>
    <name evidence="1" type="ORF">CFN78_15500</name>
</gene>
<accession>A0A263D2F7</accession>
<keyword evidence="2" id="KW-1185">Reference proteome</keyword>
<comment type="caution">
    <text evidence="1">The sequence shown here is derived from an EMBL/GenBank/DDBJ whole genome shotgun (WGS) entry which is preliminary data.</text>
</comment>
<evidence type="ECO:0000313" key="2">
    <source>
        <dbReference type="Proteomes" id="UP000242444"/>
    </source>
</evidence>
<dbReference type="RefSeq" id="WP_094863489.1">
    <property type="nucleotide sequence ID" value="NZ_NKYE01000008.1"/>
</dbReference>
<evidence type="ECO:0008006" key="3">
    <source>
        <dbReference type="Google" id="ProtNLM"/>
    </source>
</evidence>
<reference evidence="1 2" key="1">
    <citation type="submission" date="2017-07" db="EMBL/GenBank/DDBJ databases">
        <title>Amycolatopsis antarcticus sp. nov., isolated from the surface of an Antarcticus brown macroalga.</title>
        <authorList>
            <person name="Wang J."/>
            <person name="Leiva S."/>
            <person name="Huang J."/>
            <person name="Huang Y."/>
        </authorList>
    </citation>
    <scope>NUCLEOTIDE SEQUENCE [LARGE SCALE GENOMIC DNA]</scope>
    <source>
        <strain evidence="1 2">AU-G6</strain>
    </source>
</reference>
<dbReference type="Proteomes" id="UP000242444">
    <property type="component" value="Unassembled WGS sequence"/>
</dbReference>
<name>A0A263D2F7_9PSEU</name>
<dbReference type="OrthoDB" id="3770261at2"/>
<proteinExistence type="predicted"/>
<dbReference type="Pfam" id="PF12294">
    <property type="entry name" value="DUF3626"/>
    <property type="match status" value="2"/>
</dbReference>
<evidence type="ECO:0000313" key="1">
    <source>
        <dbReference type="EMBL" id="OZM72389.1"/>
    </source>
</evidence>
<dbReference type="EMBL" id="NKYE01000008">
    <property type="protein sequence ID" value="OZM72389.1"/>
    <property type="molecule type" value="Genomic_DNA"/>
</dbReference>
<dbReference type="InterPro" id="IPR022074">
    <property type="entry name" value="DUF3626"/>
</dbReference>
<dbReference type="InParanoid" id="A0A263D2F7"/>
<organism evidence="1 2">
    <name type="scientific">Amycolatopsis antarctica</name>
    <dbReference type="NCBI Taxonomy" id="1854586"/>
    <lineage>
        <taxon>Bacteria</taxon>
        <taxon>Bacillati</taxon>
        <taxon>Actinomycetota</taxon>
        <taxon>Actinomycetes</taxon>
        <taxon>Pseudonocardiales</taxon>
        <taxon>Pseudonocardiaceae</taxon>
        <taxon>Amycolatopsis</taxon>
    </lineage>
</organism>
<dbReference type="AlphaFoldDB" id="A0A263D2F7"/>